<accession>A0A150WDQ4</accession>
<dbReference type="InterPro" id="IPR013783">
    <property type="entry name" value="Ig-like_fold"/>
</dbReference>
<gene>
    <name evidence="1" type="ORF">AZI85_08650</name>
</gene>
<dbReference type="OrthoDB" id="262245at2"/>
<dbReference type="PROSITE" id="PS51257">
    <property type="entry name" value="PROKAR_LIPOPROTEIN"/>
    <property type="match status" value="1"/>
</dbReference>
<evidence type="ECO:0000313" key="2">
    <source>
        <dbReference type="Proteomes" id="UP000075391"/>
    </source>
</evidence>
<protein>
    <submittedName>
        <fullName evidence="1">Uncharacterized protein</fullName>
    </submittedName>
</protein>
<dbReference type="Proteomes" id="UP000075391">
    <property type="component" value="Unassembled WGS sequence"/>
</dbReference>
<reference evidence="1 2" key="1">
    <citation type="submission" date="2016-03" db="EMBL/GenBank/DDBJ databases">
        <authorList>
            <person name="Ploux O."/>
        </authorList>
    </citation>
    <scope>NUCLEOTIDE SEQUENCE [LARGE SCALE GENOMIC DNA]</scope>
    <source>
        <strain evidence="1 2">BER2</strain>
    </source>
</reference>
<comment type="caution">
    <text evidence="1">The sequence shown here is derived from an EMBL/GenBank/DDBJ whole genome shotgun (WGS) entry which is preliminary data.</text>
</comment>
<proteinExistence type="predicted"/>
<evidence type="ECO:0000313" key="1">
    <source>
        <dbReference type="EMBL" id="KYG61020.1"/>
    </source>
</evidence>
<dbReference type="AlphaFoldDB" id="A0A150WDQ4"/>
<sequence>MKSLVRIRELLLLTSFFASGCTLELALHKSVSLPPTVTAHKINEVVLDEILLELEGQCPEDVLQVRLLVEGETLNANCDPSTLTFTVNYKVPNPNNDRMILFEASSVYPDGKTVPTTYEVNYKRPSVPSPIITSNSGRDFVTNDTTPFLQGTCLSEKTNGMEVKIGGGAWNNALISCTSGAWSLTLPVLTGNPETDHLIQVRSLNSLSQDPYSEPDTITIRVDTVPPNPPILPAAADAGVRPVWTWVSGGGGGNGTYRYKIGDSDLSSGATVTTSLSFASVSDVAFGTHTLYVQERDDAGNWSASGSQVLTVKCGPGNYLSSGSCVQCAPGTYQPSNSISNSCVTAGTGTYVDGTGSSTVTACTNKPAHAASVSYGASSGLTSNACPIASIDTCETNYTQNGLTCRALCATDKYWDGSACTDVGSGFYSPANNDTRYACTNVPAHATAVVYSGSGSGANNCPVSSVLTCDIGYDPSGDHCTDNTPDALVFAAQSSVELSTVITSNTLTLGGFDGPLIANCTGCSAIARNGVWGGTSVGGFLPGDTITIRRTSSSSFSTAVTAQVTLGNITSNIWSVTTRAALSCTSTPWGTLAHGATVQGYSQSAPTSSCSAIAETRTCSDGVLSGSFNEVTCNDGCTVTPWGNVAHGYSNTSYAAGLPAGTCVSEVRTCNSGVMSGSYSALTCTPGCTGTPWGNVSHGFLGTAYSATSAVAPTTCASLSQARGCTNGSMPGSYTITSCQNYPAVSLSIGYNTVSFGSLGDQRTTATITPAGGVGSGGYSYEWVLGTVSNNNGGMGSTGIVTGGGTSNSLSLEGRCGGSEMSFQVRVRDNTSGIWSGWSNGSLQAGRWEGNCD</sequence>
<dbReference type="SMART" id="SM01411">
    <property type="entry name" value="Ephrin_rec_like"/>
    <property type="match status" value="2"/>
</dbReference>
<dbReference type="RefSeq" id="WP_063244399.1">
    <property type="nucleotide sequence ID" value="NZ_LUKF01000017.1"/>
</dbReference>
<dbReference type="EMBL" id="LUKF01000017">
    <property type="protein sequence ID" value="KYG61020.1"/>
    <property type="molecule type" value="Genomic_DNA"/>
</dbReference>
<organism evidence="1 2">
    <name type="scientific">Bdellovibrio bacteriovorus</name>
    <dbReference type="NCBI Taxonomy" id="959"/>
    <lineage>
        <taxon>Bacteria</taxon>
        <taxon>Pseudomonadati</taxon>
        <taxon>Bdellovibrionota</taxon>
        <taxon>Bdellovibrionia</taxon>
        <taxon>Bdellovibrionales</taxon>
        <taxon>Pseudobdellovibrionaceae</taxon>
        <taxon>Bdellovibrio</taxon>
    </lineage>
</organism>
<name>A0A150WDQ4_BDEBC</name>
<dbReference type="Gene3D" id="2.60.40.10">
    <property type="entry name" value="Immunoglobulins"/>
    <property type="match status" value="1"/>
</dbReference>